<evidence type="ECO:0000313" key="1">
    <source>
        <dbReference type="EMBL" id="KPJ53103.1"/>
    </source>
</evidence>
<dbReference type="SFLD" id="SFLDG01129">
    <property type="entry name" value="C1.5:_HAD__Beta-PGM__Phosphata"/>
    <property type="match status" value="1"/>
</dbReference>
<name>A0A0S7WSZ5_UNCT6</name>
<dbReference type="InterPro" id="IPR036412">
    <property type="entry name" value="HAD-like_sf"/>
</dbReference>
<dbReference type="Proteomes" id="UP000052008">
    <property type="component" value="Unassembled WGS sequence"/>
</dbReference>
<gene>
    <name evidence="1" type="ORF">AMJ39_05865</name>
</gene>
<dbReference type="GO" id="GO:0008967">
    <property type="term" value="F:phosphoglycolate phosphatase activity"/>
    <property type="evidence" value="ECO:0007669"/>
    <property type="project" value="TreeGrafter"/>
</dbReference>
<dbReference type="SUPFAM" id="SSF56784">
    <property type="entry name" value="HAD-like"/>
    <property type="match status" value="1"/>
</dbReference>
<dbReference type="EMBL" id="LIZS01000030">
    <property type="protein sequence ID" value="KPJ53103.1"/>
    <property type="molecule type" value="Genomic_DNA"/>
</dbReference>
<dbReference type="GO" id="GO:0006281">
    <property type="term" value="P:DNA repair"/>
    <property type="evidence" value="ECO:0007669"/>
    <property type="project" value="TreeGrafter"/>
</dbReference>
<comment type="caution">
    <text evidence="1">The sequence shown here is derived from an EMBL/GenBank/DDBJ whole genome shotgun (WGS) entry which is preliminary data.</text>
</comment>
<dbReference type="SFLD" id="SFLDS00003">
    <property type="entry name" value="Haloacid_Dehalogenase"/>
    <property type="match status" value="1"/>
</dbReference>
<dbReference type="Gene3D" id="3.40.50.1000">
    <property type="entry name" value="HAD superfamily/HAD-like"/>
    <property type="match status" value="1"/>
</dbReference>
<evidence type="ECO:0000313" key="2">
    <source>
        <dbReference type="Proteomes" id="UP000052008"/>
    </source>
</evidence>
<protein>
    <recommendedName>
        <fullName evidence="3">Hydrolase</fullName>
    </recommendedName>
</protein>
<sequence length="247" mass="26507">MNERLVLFDIDGTLLRSGLVSKRVFLHAIEAVFGRRISSDGYRFAGKTDPQIVQGLLELSGVGAADARAHLAEVFERYIVLLRAELAGEGRARLRLLPGVGELLGRLAAERWVSLGLLTGNIEPAARLKLGVFDLNRYFSIGAFGDDDADRGRLLPIARARAKDRLGICFAPEQIVVVGDTPEDIRCARTNGAVAVAVATGTVPAERLAECGPDHLFSSLEDVEGFVSAISGRPEGKAQEGDIDRCG</sequence>
<dbReference type="STRING" id="1703770.AMJ39_05865"/>
<dbReference type="Gene3D" id="1.10.150.240">
    <property type="entry name" value="Putative phosphatase, domain 2"/>
    <property type="match status" value="1"/>
</dbReference>
<proteinExistence type="predicted"/>
<dbReference type="AlphaFoldDB" id="A0A0S7WSZ5"/>
<dbReference type="PANTHER" id="PTHR43434">
    <property type="entry name" value="PHOSPHOGLYCOLATE PHOSPHATASE"/>
    <property type="match status" value="1"/>
</dbReference>
<evidence type="ECO:0008006" key="3">
    <source>
        <dbReference type="Google" id="ProtNLM"/>
    </source>
</evidence>
<dbReference type="InterPro" id="IPR050155">
    <property type="entry name" value="HAD-like_hydrolase_sf"/>
</dbReference>
<dbReference type="InterPro" id="IPR023214">
    <property type="entry name" value="HAD_sf"/>
</dbReference>
<dbReference type="PANTHER" id="PTHR43434:SF1">
    <property type="entry name" value="PHOSPHOGLYCOLATE PHOSPHATASE"/>
    <property type="match status" value="1"/>
</dbReference>
<dbReference type="CDD" id="cd07506">
    <property type="entry name" value="HAD_like"/>
    <property type="match status" value="1"/>
</dbReference>
<organism evidence="1 2">
    <name type="scientific">candidate division TA06 bacterium DG_24</name>
    <dbReference type="NCBI Taxonomy" id="1703770"/>
    <lineage>
        <taxon>Bacteria</taxon>
        <taxon>Bacteria division TA06</taxon>
    </lineage>
</organism>
<dbReference type="InterPro" id="IPR023198">
    <property type="entry name" value="PGP-like_dom2"/>
</dbReference>
<dbReference type="Pfam" id="PF00702">
    <property type="entry name" value="Hydrolase"/>
    <property type="match status" value="1"/>
</dbReference>
<accession>A0A0S7WSZ5</accession>
<reference evidence="1 2" key="1">
    <citation type="journal article" date="2015" name="Microbiome">
        <title>Genomic resolution of linkages in carbon, nitrogen, and sulfur cycling among widespread estuary sediment bacteria.</title>
        <authorList>
            <person name="Baker B.J."/>
            <person name="Lazar C.S."/>
            <person name="Teske A.P."/>
            <person name="Dick G.J."/>
        </authorList>
    </citation>
    <scope>NUCLEOTIDE SEQUENCE [LARGE SCALE GENOMIC DNA]</scope>
    <source>
        <strain evidence="1">DG_24</strain>
    </source>
</reference>